<keyword evidence="2" id="KW-1185">Reference proteome</keyword>
<protein>
    <submittedName>
        <fullName evidence="1">Uncharacterized protein</fullName>
    </submittedName>
</protein>
<comment type="caution">
    <text evidence="1">The sequence shown here is derived from an EMBL/GenBank/DDBJ whole genome shotgun (WGS) entry which is preliminary data.</text>
</comment>
<sequence>MLHIDANNTVFLQFSLTQALPNNIVASDVDKATLKIFLTELEKPGHLTIKRVEQAWKEASLPIKGVQPILDNLDKKDVYHSKRL</sequence>
<proteinExistence type="predicted"/>
<reference evidence="2" key="1">
    <citation type="submission" date="2015-03" db="EMBL/GenBank/DDBJ databases">
        <title>Draft genome sequence of a novel methanotroph (Sn10-6) isolated from flooded ricefield rhizosphere in India.</title>
        <authorList>
            <person name="Pandit P.S."/>
            <person name="Pore S.D."/>
            <person name="Arora P."/>
            <person name="Kapse N.G."/>
            <person name="Dhakephalkar P.K."/>
            <person name="Rahalkar M.C."/>
        </authorList>
    </citation>
    <scope>NUCLEOTIDE SEQUENCE [LARGE SCALE GENOMIC DNA]</scope>
    <source>
        <strain evidence="2">Sn10-6</strain>
    </source>
</reference>
<gene>
    <name evidence="1" type="ORF">VZ94_13175</name>
</gene>
<dbReference type="AlphaFoldDB" id="A0A0F3IHY0"/>
<accession>A0A0F3IHY0</accession>
<reference evidence="1 2" key="2">
    <citation type="journal article" date="2016" name="Microb. Ecol.">
        <title>Genome Characteristics of a Novel Type I Methanotroph (Sn10-6) Isolated from a Flooded Indian Rice Field.</title>
        <authorList>
            <person name="Rahalkar M.C."/>
            <person name="Pandit P.S."/>
            <person name="Dhakephalkar P.K."/>
            <person name="Pore S."/>
            <person name="Arora P."/>
            <person name="Kapse N."/>
        </authorList>
    </citation>
    <scope>NUCLEOTIDE SEQUENCE [LARGE SCALE GENOMIC DNA]</scope>
    <source>
        <strain evidence="1 2">Sn10-6</strain>
    </source>
</reference>
<evidence type="ECO:0000313" key="1">
    <source>
        <dbReference type="EMBL" id="KJV06148.1"/>
    </source>
</evidence>
<dbReference type="RefSeq" id="WP_045779578.1">
    <property type="nucleotide sequence ID" value="NZ_LAJX01000131.1"/>
</dbReference>
<organism evidence="1 2">
    <name type="scientific">Methylocucumis oryzae</name>
    <dbReference type="NCBI Taxonomy" id="1632867"/>
    <lineage>
        <taxon>Bacteria</taxon>
        <taxon>Pseudomonadati</taxon>
        <taxon>Pseudomonadota</taxon>
        <taxon>Gammaproteobacteria</taxon>
        <taxon>Methylococcales</taxon>
        <taxon>Methylococcaceae</taxon>
        <taxon>Methylocucumis</taxon>
    </lineage>
</organism>
<dbReference type="EMBL" id="LAJX01000131">
    <property type="protein sequence ID" value="KJV06148.1"/>
    <property type="molecule type" value="Genomic_DNA"/>
</dbReference>
<evidence type="ECO:0000313" key="2">
    <source>
        <dbReference type="Proteomes" id="UP000033684"/>
    </source>
</evidence>
<name>A0A0F3IHY0_9GAMM</name>
<dbReference type="Proteomes" id="UP000033684">
    <property type="component" value="Unassembled WGS sequence"/>
</dbReference>